<dbReference type="Gene3D" id="3.30.70.100">
    <property type="match status" value="1"/>
</dbReference>
<dbReference type="PRINTS" id="PR00120">
    <property type="entry name" value="HATPASE"/>
</dbReference>
<feature type="transmembrane region" description="Helical" evidence="7">
    <location>
        <begin position="472"/>
        <end position="493"/>
    </location>
</feature>
<evidence type="ECO:0000256" key="3">
    <source>
        <dbReference type="ARBA" id="ARBA00022723"/>
    </source>
</evidence>
<evidence type="ECO:0000259" key="10">
    <source>
        <dbReference type="Pfam" id="PF24534"/>
    </source>
</evidence>
<dbReference type="InterPro" id="IPR023214">
    <property type="entry name" value="HAD_sf"/>
</dbReference>
<dbReference type="PROSITE" id="PS01229">
    <property type="entry name" value="COF_2"/>
    <property type="match status" value="1"/>
</dbReference>
<evidence type="ECO:0000256" key="8">
    <source>
        <dbReference type="SAM" id="MobiDB-lite"/>
    </source>
</evidence>
<keyword evidence="7" id="KW-0067">ATP-binding</keyword>
<dbReference type="Gene3D" id="2.70.150.10">
    <property type="entry name" value="Calcium-transporting ATPase, cytoplasmic transduction domain A"/>
    <property type="match status" value="1"/>
</dbReference>
<dbReference type="PANTHER" id="PTHR46594">
    <property type="entry name" value="P-TYPE CATION-TRANSPORTING ATPASE"/>
    <property type="match status" value="1"/>
</dbReference>
<dbReference type="SUPFAM" id="SSF81653">
    <property type="entry name" value="Calcium ATPase, transduction domain A"/>
    <property type="match status" value="1"/>
</dbReference>
<dbReference type="SUPFAM" id="SSF55008">
    <property type="entry name" value="HMA, heavy metal-associated domain"/>
    <property type="match status" value="1"/>
</dbReference>
<dbReference type="Pfam" id="PF24534">
    <property type="entry name" value="HMA_PCA1"/>
    <property type="match status" value="1"/>
</dbReference>
<keyword evidence="6 7" id="KW-0472">Membrane</keyword>
<dbReference type="InterPro" id="IPR023299">
    <property type="entry name" value="ATPase_P-typ_cyto_dom_N"/>
</dbReference>
<evidence type="ECO:0000259" key="9">
    <source>
        <dbReference type="Pfam" id="PF00122"/>
    </source>
</evidence>
<feature type="transmembrane region" description="Helical" evidence="7">
    <location>
        <begin position="285"/>
        <end position="304"/>
    </location>
</feature>
<dbReference type="PROSITE" id="PS00154">
    <property type="entry name" value="ATPASE_E1_E2"/>
    <property type="match status" value="1"/>
</dbReference>
<evidence type="ECO:0000256" key="1">
    <source>
        <dbReference type="ARBA" id="ARBA00004370"/>
    </source>
</evidence>
<accession>A0A6G1JIA0</accession>
<keyword evidence="4" id="KW-1278">Translocase</keyword>
<name>A0A6G1JIA0_9PLEO</name>
<evidence type="ECO:0000256" key="2">
    <source>
        <dbReference type="ARBA" id="ARBA00022692"/>
    </source>
</evidence>
<evidence type="ECO:0000256" key="5">
    <source>
        <dbReference type="ARBA" id="ARBA00022989"/>
    </source>
</evidence>
<comment type="subcellular location">
    <subcellularLocation>
        <location evidence="1 7">Membrane</location>
    </subcellularLocation>
</comment>
<evidence type="ECO:0000256" key="4">
    <source>
        <dbReference type="ARBA" id="ARBA00022967"/>
    </source>
</evidence>
<reference evidence="11" key="1">
    <citation type="journal article" date="2020" name="Stud. Mycol.">
        <title>101 Dothideomycetes genomes: a test case for predicting lifestyles and emergence of pathogens.</title>
        <authorList>
            <person name="Haridas S."/>
            <person name="Albert R."/>
            <person name="Binder M."/>
            <person name="Bloem J."/>
            <person name="Labutti K."/>
            <person name="Salamov A."/>
            <person name="Andreopoulos B."/>
            <person name="Baker S."/>
            <person name="Barry K."/>
            <person name="Bills G."/>
            <person name="Bluhm B."/>
            <person name="Cannon C."/>
            <person name="Castanera R."/>
            <person name="Culley D."/>
            <person name="Daum C."/>
            <person name="Ezra D."/>
            <person name="Gonzalez J."/>
            <person name="Henrissat B."/>
            <person name="Kuo A."/>
            <person name="Liang C."/>
            <person name="Lipzen A."/>
            <person name="Lutzoni F."/>
            <person name="Magnuson J."/>
            <person name="Mondo S."/>
            <person name="Nolan M."/>
            <person name="Ohm R."/>
            <person name="Pangilinan J."/>
            <person name="Park H.-J."/>
            <person name="Ramirez L."/>
            <person name="Alfaro M."/>
            <person name="Sun H."/>
            <person name="Tritt A."/>
            <person name="Yoshinaga Y."/>
            <person name="Zwiers L.-H."/>
            <person name="Turgeon B."/>
            <person name="Goodwin S."/>
            <person name="Spatafora J."/>
            <person name="Crous P."/>
            <person name="Grigoriev I."/>
        </authorList>
    </citation>
    <scope>NUCLEOTIDE SEQUENCE</scope>
    <source>
        <strain evidence="11">CBS 122367</strain>
    </source>
</reference>
<feature type="transmembrane region" description="Helical" evidence="7">
    <location>
        <begin position="247"/>
        <end position="264"/>
    </location>
</feature>
<dbReference type="SUPFAM" id="SSF81665">
    <property type="entry name" value="Calcium ATPase, transmembrane domain M"/>
    <property type="match status" value="1"/>
</dbReference>
<dbReference type="NCBIfam" id="TIGR01511">
    <property type="entry name" value="ATPase-IB1_Cu"/>
    <property type="match status" value="1"/>
</dbReference>
<dbReference type="GO" id="GO:0046872">
    <property type="term" value="F:metal ion binding"/>
    <property type="evidence" value="ECO:0007669"/>
    <property type="project" value="UniProtKB-KW"/>
</dbReference>
<keyword evidence="12" id="KW-1185">Reference proteome</keyword>
<organism evidence="11 12">
    <name type="scientific">Lentithecium fluviatile CBS 122367</name>
    <dbReference type="NCBI Taxonomy" id="1168545"/>
    <lineage>
        <taxon>Eukaryota</taxon>
        <taxon>Fungi</taxon>
        <taxon>Dikarya</taxon>
        <taxon>Ascomycota</taxon>
        <taxon>Pezizomycotina</taxon>
        <taxon>Dothideomycetes</taxon>
        <taxon>Pleosporomycetidae</taxon>
        <taxon>Pleosporales</taxon>
        <taxon>Massarineae</taxon>
        <taxon>Lentitheciaceae</taxon>
        <taxon>Lentithecium</taxon>
    </lineage>
</organism>
<protein>
    <submittedName>
        <fullName evidence="11">Heavy metal translocatin</fullName>
    </submittedName>
</protein>
<feature type="transmembrane region" description="Helical" evidence="7">
    <location>
        <begin position="316"/>
        <end position="334"/>
    </location>
</feature>
<dbReference type="InterPro" id="IPR017969">
    <property type="entry name" value="Heavy-metal-associated_CS"/>
</dbReference>
<dbReference type="GO" id="GO:0019829">
    <property type="term" value="F:ATPase-coupled monoatomic cation transmembrane transporter activity"/>
    <property type="evidence" value="ECO:0007669"/>
    <property type="project" value="InterPro"/>
</dbReference>
<dbReference type="GO" id="GO:0005524">
    <property type="term" value="F:ATP binding"/>
    <property type="evidence" value="ECO:0007669"/>
    <property type="project" value="UniProtKB-UniRule"/>
</dbReference>
<dbReference type="InterPro" id="IPR059000">
    <property type="entry name" value="ATPase_P-type_domA"/>
</dbReference>
<dbReference type="AlphaFoldDB" id="A0A6G1JIA0"/>
<dbReference type="InterPro" id="IPR018303">
    <property type="entry name" value="ATPase_P-typ_P_site"/>
</dbReference>
<dbReference type="InterPro" id="IPR036163">
    <property type="entry name" value="HMA_dom_sf"/>
</dbReference>
<dbReference type="NCBIfam" id="TIGR01494">
    <property type="entry name" value="ATPase_P-type"/>
    <property type="match status" value="1"/>
</dbReference>
<dbReference type="InterPro" id="IPR001757">
    <property type="entry name" value="P_typ_ATPase"/>
</dbReference>
<evidence type="ECO:0000313" key="11">
    <source>
        <dbReference type="EMBL" id="KAF2689971.1"/>
    </source>
</evidence>
<sequence length="887" mass="96833">MARSCCSSGGCCSSNRKEKEASGATAEQDGSSSDRKSSDPTSYLSPSPTTITTEVSDSSIVLARFFLTIEGLSCACCESGIAKAIDHISAVWGYQINLVLARVEIDLDVNEESIDGVKKKLNGATGYKFVEFTQTQGQVLELLVNDVGELRRAKQPRGSVSNTNLFRQHTVRIQYDAKQIGARDILDYYQELRPDQNIRVASPTAHPSLAIGAKQTKRASIIFLTTLAFTLPILVFAWAPVHHEKMLYEHISLALATVVQATGLREFSPAAFRSLLRFSLFSMDLLVTLSTTIAYVFSVVSYVFQVLGRPLETGCFFETSTLLVTLILLGRVVVEAARYRAAKSVSFRSLQVENALLVVPGGSANAPQTEEINARLLQYGDRFKVPPHTRIVTDGTVSYGGSEVDESMITGESIPVAKGHDSPVYAGTINGRGTLVVSLTALPHENSISKIATLVENAELTKPKTQALADHIAGWFVPAIATIGLLAFLIWLFVDHYHNNRSWAKAVVRAMTYAIATLIVSCPCAIGLAVPMVILISGGVSARFGIIFRDPQKLEIARKVTDVVFDKTGTLTTGHLTVIQVKTYHGSSTDLVRILLGLMKNVKHPVSVAVYEWAKKKAIEHESGTLQPVEMLTVNNNIADGVEGKTVNGVTVRAGNPKWLGVHLLEADHTLLCVTIGGIHQATFRLKDRIRNTAKPVVKYLQDQDIAVHMLSGDNQGAVNAVAFTLGIAPSHAQGSQRPADKQRYIQYLQDNGNTVMFVGDGTNDAVALKQADVGVHLQHGCDVAKSAADIVLMNPQLHDLLTMLDISRAAYRRIILNFVWSALYNVVAILMAAGAFVKIRIDPAYAGLGELVSVLPVVLIAFQMKWRRYGREYRKKEWESLDELEY</sequence>
<feature type="domain" description="P-type ATPase A" evidence="9">
    <location>
        <begin position="368"/>
        <end position="456"/>
    </location>
</feature>
<feature type="compositionally biased region" description="Low complexity" evidence="8">
    <location>
        <begin position="1"/>
        <end position="14"/>
    </location>
</feature>
<dbReference type="OrthoDB" id="432719at2759"/>
<keyword evidence="7" id="KW-0547">Nucleotide-binding</keyword>
<dbReference type="Gene3D" id="3.40.1110.10">
    <property type="entry name" value="Calcium-transporting ATPase, cytoplasmic domain N"/>
    <property type="match status" value="1"/>
</dbReference>
<dbReference type="InterPro" id="IPR036412">
    <property type="entry name" value="HAD-like_sf"/>
</dbReference>
<feature type="transmembrane region" description="Helical" evidence="7">
    <location>
        <begin position="221"/>
        <end position="241"/>
    </location>
</feature>
<dbReference type="InterPro" id="IPR006121">
    <property type="entry name" value="HMA_dom"/>
</dbReference>
<dbReference type="Pfam" id="PF00702">
    <property type="entry name" value="Hydrolase"/>
    <property type="match status" value="1"/>
</dbReference>
<dbReference type="FunFam" id="2.70.150.10:FF:000002">
    <property type="entry name" value="Copper-transporting ATPase 1, putative"/>
    <property type="match status" value="1"/>
</dbReference>
<keyword evidence="3 7" id="KW-0479">Metal-binding</keyword>
<dbReference type="SUPFAM" id="SSF56784">
    <property type="entry name" value="HAD-like"/>
    <property type="match status" value="1"/>
</dbReference>
<feature type="transmembrane region" description="Helical" evidence="7">
    <location>
        <begin position="513"/>
        <end position="536"/>
    </location>
</feature>
<gene>
    <name evidence="11" type="ORF">K458DRAFT_474354</name>
</gene>
<keyword evidence="2 7" id="KW-0812">Transmembrane</keyword>
<dbReference type="NCBIfam" id="TIGR01525">
    <property type="entry name" value="ATPase-IB_hvy"/>
    <property type="match status" value="1"/>
</dbReference>
<dbReference type="CDD" id="cd00371">
    <property type="entry name" value="HMA"/>
    <property type="match status" value="1"/>
</dbReference>
<dbReference type="GO" id="GO:0016887">
    <property type="term" value="F:ATP hydrolysis activity"/>
    <property type="evidence" value="ECO:0007669"/>
    <property type="project" value="InterPro"/>
</dbReference>
<evidence type="ECO:0000256" key="6">
    <source>
        <dbReference type="ARBA" id="ARBA00023136"/>
    </source>
</evidence>
<feature type="transmembrane region" description="Helical" evidence="7">
    <location>
        <begin position="844"/>
        <end position="863"/>
    </location>
</feature>
<feature type="region of interest" description="Disordered" evidence="8">
    <location>
        <begin position="1"/>
        <end position="51"/>
    </location>
</feature>
<dbReference type="Gene3D" id="3.40.50.1000">
    <property type="entry name" value="HAD superfamily/HAD-like"/>
    <property type="match status" value="1"/>
</dbReference>
<comment type="similarity">
    <text evidence="7">Belongs to the cation transport ATPase (P-type) (TC 3.A.3) family. Type IB subfamily.</text>
</comment>
<feature type="transmembrane region" description="Helical" evidence="7">
    <location>
        <begin position="815"/>
        <end position="838"/>
    </location>
</feature>
<keyword evidence="5 7" id="KW-1133">Transmembrane helix</keyword>
<proteinExistence type="inferred from homology"/>
<evidence type="ECO:0000256" key="7">
    <source>
        <dbReference type="RuleBase" id="RU362081"/>
    </source>
</evidence>
<dbReference type="GO" id="GO:0016020">
    <property type="term" value="C:membrane"/>
    <property type="evidence" value="ECO:0007669"/>
    <property type="project" value="UniProtKB-SubCell"/>
</dbReference>
<dbReference type="InterPro" id="IPR027256">
    <property type="entry name" value="P-typ_ATPase_IB"/>
</dbReference>
<evidence type="ECO:0000313" key="12">
    <source>
        <dbReference type="Proteomes" id="UP000799291"/>
    </source>
</evidence>
<dbReference type="Pfam" id="PF00122">
    <property type="entry name" value="E1-E2_ATPase"/>
    <property type="match status" value="1"/>
</dbReference>
<dbReference type="PRINTS" id="PR00119">
    <property type="entry name" value="CATATPASE"/>
</dbReference>
<dbReference type="InterPro" id="IPR023298">
    <property type="entry name" value="ATPase_P-typ_TM_dom_sf"/>
</dbReference>
<dbReference type="PROSITE" id="PS01047">
    <property type="entry name" value="HMA_1"/>
    <property type="match status" value="1"/>
</dbReference>
<dbReference type="GO" id="GO:0030003">
    <property type="term" value="P:intracellular monoatomic cation homeostasis"/>
    <property type="evidence" value="ECO:0007669"/>
    <property type="project" value="UniProtKB-ARBA"/>
</dbReference>
<dbReference type="InterPro" id="IPR008250">
    <property type="entry name" value="ATPase_P-typ_transduc_dom_A_sf"/>
</dbReference>
<dbReference type="PANTHER" id="PTHR46594:SF4">
    <property type="entry name" value="P-TYPE CATION-TRANSPORTING ATPASE"/>
    <property type="match status" value="1"/>
</dbReference>
<dbReference type="EMBL" id="MU005571">
    <property type="protein sequence ID" value="KAF2689971.1"/>
    <property type="molecule type" value="Genomic_DNA"/>
</dbReference>
<feature type="domain" description="PCA1 HMA heavy metal-associated" evidence="10">
    <location>
        <begin position="134"/>
        <end position="190"/>
    </location>
</feature>
<dbReference type="Proteomes" id="UP000799291">
    <property type="component" value="Unassembled WGS sequence"/>
</dbReference>
<dbReference type="InterPro" id="IPR056236">
    <property type="entry name" value="HMA_PCA1"/>
</dbReference>